<sequence>MTSQKGPVTLGSSLTLNLSTSYPEGLDWVDWGHQNASGGRRLDPYSLYLPHVTWGDAGNWSCTLYRNQSVVGHALVHLEVTDMAPLGSDLPTSFPGRATLVVLFTLLVLIVALSVLAIARKVKVGLLPPVPRADEWPRA</sequence>
<keyword evidence="4" id="KW-1185">Reference proteome</keyword>
<feature type="domain" description="Immunoglobulin" evidence="2">
    <location>
        <begin position="3"/>
        <end position="81"/>
    </location>
</feature>
<dbReference type="InterPro" id="IPR013783">
    <property type="entry name" value="Ig-like_fold"/>
</dbReference>
<feature type="transmembrane region" description="Helical" evidence="1">
    <location>
        <begin position="98"/>
        <end position="119"/>
    </location>
</feature>
<evidence type="ECO:0000313" key="3">
    <source>
        <dbReference type="EMBL" id="GCC43022.1"/>
    </source>
</evidence>
<dbReference type="SMART" id="SM00409">
    <property type="entry name" value="IG"/>
    <property type="match status" value="1"/>
</dbReference>
<protein>
    <recommendedName>
        <fullName evidence="2">Immunoglobulin domain-containing protein</fullName>
    </recommendedName>
</protein>
<gene>
    <name evidence="3" type="ORF">chiPu_0027113</name>
</gene>
<name>A0A401TK37_CHIPU</name>
<keyword evidence="1" id="KW-0812">Transmembrane</keyword>
<dbReference type="AlphaFoldDB" id="A0A401TK37"/>
<dbReference type="EMBL" id="BEZZ01095499">
    <property type="protein sequence ID" value="GCC43022.1"/>
    <property type="molecule type" value="Genomic_DNA"/>
</dbReference>
<dbReference type="SUPFAM" id="SSF48726">
    <property type="entry name" value="Immunoglobulin"/>
    <property type="match status" value="1"/>
</dbReference>
<dbReference type="InterPro" id="IPR036179">
    <property type="entry name" value="Ig-like_dom_sf"/>
</dbReference>
<keyword evidence="1" id="KW-1133">Transmembrane helix</keyword>
<dbReference type="Proteomes" id="UP000287033">
    <property type="component" value="Unassembled WGS sequence"/>
</dbReference>
<keyword evidence="1" id="KW-0472">Membrane</keyword>
<reference evidence="3 4" key="1">
    <citation type="journal article" date="2018" name="Nat. Ecol. Evol.">
        <title>Shark genomes provide insights into elasmobranch evolution and the origin of vertebrates.</title>
        <authorList>
            <person name="Hara Y"/>
            <person name="Yamaguchi K"/>
            <person name="Onimaru K"/>
            <person name="Kadota M"/>
            <person name="Koyanagi M"/>
            <person name="Keeley SD"/>
            <person name="Tatsumi K"/>
            <person name="Tanaka K"/>
            <person name="Motone F"/>
            <person name="Kageyama Y"/>
            <person name="Nozu R"/>
            <person name="Adachi N"/>
            <person name="Nishimura O"/>
            <person name="Nakagawa R"/>
            <person name="Tanegashima C"/>
            <person name="Kiyatake I"/>
            <person name="Matsumoto R"/>
            <person name="Murakumo K"/>
            <person name="Nishida K"/>
            <person name="Terakita A"/>
            <person name="Kuratani S"/>
            <person name="Sato K"/>
            <person name="Hyodo S Kuraku.S."/>
        </authorList>
    </citation>
    <scope>NUCLEOTIDE SEQUENCE [LARGE SCALE GENOMIC DNA]</scope>
</reference>
<evidence type="ECO:0000313" key="4">
    <source>
        <dbReference type="Proteomes" id="UP000287033"/>
    </source>
</evidence>
<comment type="caution">
    <text evidence="3">The sequence shown here is derived from an EMBL/GenBank/DDBJ whole genome shotgun (WGS) entry which is preliminary data.</text>
</comment>
<dbReference type="Gene3D" id="2.60.40.10">
    <property type="entry name" value="Immunoglobulins"/>
    <property type="match status" value="1"/>
</dbReference>
<evidence type="ECO:0000256" key="1">
    <source>
        <dbReference type="SAM" id="Phobius"/>
    </source>
</evidence>
<proteinExistence type="predicted"/>
<dbReference type="InterPro" id="IPR003599">
    <property type="entry name" value="Ig_sub"/>
</dbReference>
<accession>A0A401TK37</accession>
<organism evidence="3 4">
    <name type="scientific">Chiloscyllium punctatum</name>
    <name type="common">Brownbanded bambooshark</name>
    <name type="synonym">Hemiscyllium punctatum</name>
    <dbReference type="NCBI Taxonomy" id="137246"/>
    <lineage>
        <taxon>Eukaryota</taxon>
        <taxon>Metazoa</taxon>
        <taxon>Chordata</taxon>
        <taxon>Craniata</taxon>
        <taxon>Vertebrata</taxon>
        <taxon>Chondrichthyes</taxon>
        <taxon>Elasmobranchii</taxon>
        <taxon>Galeomorphii</taxon>
        <taxon>Galeoidea</taxon>
        <taxon>Orectolobiformes</taxon>
        <taxon>Hemiscylliidae</taxon>
        <taxon>Chiloscyllium</taxon>
    </lineage>
</organism>
<evidence type="ECO:0000259" key="2">
    <source>
        <dbReference type="SMART" id="SM00409"/>
    </source>
</evidence>